<dbReference type="InterPro" id="IPR050327">
    <property type="entry name" value="Proton-linked_MCT"/>
</dbReference>
<evidence type="ECO:0008006" key="6">
    <source>
        <dbReference type="Google" id="ProtNLM"/>
    </source>
</evidence>
<name>A0AAN6IQG0_EXODE</name>
<dbReference type="EMBL" id="JAJGCB010000024">
    <property type="protein sequence ID" value="KAJ8987569.1"/>
    <property type="molecule type" value="Genomic_DNA"/>
</dbReference>
<keyword evidence="3" id="KW-0472">Membrane</keyword>
<feature type="transmembrane region" description="Helical" evidence="3">
    <location>
        <begin position="415"/>
        <end position="437"/>
    </location>
</feature>
<evidence type="ECO:0000313" key="5">
    <source>
        <dbReference type="Proteomes" id="UP001161757"/>
    </source>
</evidence>
<keyword evidence="3" id="KW-1133">Transmembrane helix</keyword>
<evidence type="ECO:0000313" key="4">
    <source>
        <dbReference type="EMBL" id="KAJ8987569.1"/>
    </source>
</evidence>
<dbReference type="GO" id="GO:0022857">
    <property type="term" value="F:transmembrane transporter activity"/>
    <property type="evidence" value="ECO:0007669"/>
    <property type="project" value="InterPro"/>
</dbReference>
<feature type="transmembrane region" description="Helical" evidence="3">
    <location>
        <begin position="49"/>
        <end position="70"/>
    </location>
</feature>
<dbReference type="GO" id="GO:0016020">
    <property type="term" value="C:membrane"/>
    <property type="evidence" value="ECO:0007669"/>
    <property type="project" value="UniProtKB-SubCell"/>
</dbReference>
<gene>
    <name evidence="4" type="ORF">HRR80_008468</name>
</gene>
<feature type="transmembrane region" description="Helical" evidence="3">
    <location>
        <begin position="215"/>
        <end position="236"/>
    </location>
</feature>
<dbReference type="PANTHER" id="PTHR11360:SF252">
    <property type="entry name" value="MAJOR FACILITATOR SUPERFAMILY (MFS) PROFILE DOMAIN-CONTAINING PROTEIN-RELATED"/>
    <property type="match status" value="1"/>
</dbReference>
<dbReference type="PANTHER" id="PTHR11360">
    <property type="entry name" value="MONOCARBOXYLATE TRANSPORTER"/>
    <property type="match status" value="1"/>
</dbReference>
<dbReference type="Proteomes" id="UP001161757">
    <property type="component" value="Unassembled WGS sequence"/>
</dbReference>
<keyword evidence="3" id="KW-0812">Transmembrane</keyword>
<feature type="transmembrane region" description="Helical" evidence="3">
    <location>
        <begin position="318"/>
        <end position="341"/>
    </location>
</feature>
<feature type="transmembrane region" description="Helical" evidence="3">
    <location>
        <begin position="176"/>
        <end position="195"/>
    </location>
</feature>
<feature type="transmembrane region" description="Helical" evidence="3">
    <location>
        <begin position="347"/>
        <end position="373"/>
    </location>
</feature>
<organism evidence="4 5">
    <name type="scientific">Exophiala dermatitidis</name>
    <name type="common">Black yeast-like fungus</name>
    <name type="synonym">Wangiella dermatitidis</name>
    <dbReference type="NCBI Taxonomy" id="5970"/>
    <lineage>
        <taxon>Eukaryota</taxon>
        <taxon>Fungi</taxon>
        <taxon>Dikarya</taxon>
        <taxon>Ascomycota</taxon>
        <taxon>Pezizomycotina</taxon>
        <taxon>Eurotiomycetes</taxon>
        <taxon>Chaetothyriomycetidae</taxon>
        <taxon>Chaetothyriales</taxon>
        <taxon>Herpotrichiellaceae</taxon>
        <taxon>Exophiala</taxon>
    </lineage>
</organism>
<feature type="transmembrane region" description="Helical" evidence="3">
    <location>
        <begin position="144"/>
        <end position="167"/>
    </location>
</feature>
<dbReference type="SUPFAM" id="SSF103473">
    <property type="entry name" value="MFS general substrate transporter"/>
    <property type="match status" value="1"/>
</dbReference>
<feature type="transmembrane region" description="Helical" evidence="3">
    <location>
        <begin position="90"/>
        <end position="112"/>
    </location>
</feature>
<evidence type="ECO:0000256" key="3">
    <source>
        <dbReference type="SAM" id="Phobius"/>
    </source>
</evidence>
<accession>A0AAN6IQG0</accession>
<dbReference type="InterPro" id="IPR011701">
    <property type="entry name" value="MFS"/>
</dbReference>
<protein>
    <recommendedName>
        <fullName evidence="6">MFS transporter, MCP family, solute carrier family 16 (Monocarboxylic acid transporters), member 10</fullName>
    </recommendedName>
</protein>
<feature type="transmembrane region" description="Helical" evidence="3">
    <location>
        <begin position="119"/>
        <end position="138"/>
    </location>
</feature>
<feature type="transmembrane region" description="Helical" evidence="3">
    <location>
        <begin position="385"/>
        <end position="409"/>
    </location>
</feature>
<reference evidence="4" key="1">
    <citation type="submission" date="2023-01" db="EMBL/GenBank/DDBJ databases">
        <title>Exophiala dermititidis isolated from Cystic Fibrosis Patient.</title>
        <authorList>
            <person name="Kurbessoian T."/>
            <person name="Crocker A."/>
            <person name="Murante D."/>
            <person name="Hogan D.A."/>
            <person name="Stajich J.E."/>
        </authorList>
    </citation>
    <scope>NUCLEOTIDE SEQUENCE</scope>
    <source>
        <strain evidence="4">Ex8</strain>
    </source>
</reference>
<dbReference type="Gene3D" id="1.20.1250.20">
    <property type="entry name" value="MFS general substrate transporter like domains"/>
    <property type="match status" value="2"/>
</dbReference>
<dbReference type="InterPro" id="IPR036259">
    <property type="entry name" value="MFS_trans_sf"/>
</dbReference>
<comment type="subcellular location">
    <subcellularLocation>
        <location evidence="1">Membrane</location>
        <topology evidence="1">Multi-pass membrane protein</topology>
    </subcellularLocation>
</comment>
<evidence type="ECO:0000256" key="2">
    <source>
        <dbReference type="ARBA" id="ARBA00006727"/>
    </source>
</evidence>
<dbReference type="Pfam" id="PF07690">
    <property type="entry name" value="MFS_1"/>
    <property type="match status" value="1"/>
</dbReference>
<proteinExistence type="inferred from homology"/>
<feature type="transmembrane region" description="Helical" evidence="3">
    <location>
        <begin position="257"/>
        <end position="280"/>
    </location>
</feature>
<sequence>MAYPEQEVAKMGVETISVHDSPNALEVPIEEKALSPPPPSAVPDGGIRAWLQVLGCWLVFFNVWGFTFSFGPFQSYYELDLLKDTSPSNISWVGTIAAYLLILTGVISGPAFDLGYYKMMLFGGAAMSSFGIFMLSLSHKYYQIFMTQGICLGLGCGVLYIPGLALVSRSFSRRRAMAMGIVTSGAPVGGIIYTITFDQAIDSLGFAWTVRVMGFIMMGSYIIAFPLLLWGTANTGDISSGTVRKLFDIAALKDLAFWLYTWSNFFLFCGYMVPFFYMASYAQVELGLSRSLALYSIVIAQGVSVVGRLLAATAALRFGVMIPWLTCGTLSGVLCMAWAGVHSTSSFLAFAALYGGFSGALIPLPPSIFPVVCPDPKVLGARLGMAQAVGATASLIGSPIGGALVGIGGHGYLGLQLWSGLVMMVGACFLLCLWITLVKRRHCKTFI</sequence>
<comment type="similarity">
    <text evidence="2">Belongs to the major facilitator superfamily. Monocarboxylate porter (TC 2.A.1.13) family.</text>
</comment>
<dbReference type="AlphaFoldDB" id="A0AAN6IQG0"/>
<evidence type="ECO:0000256" key="1">
    <source>
        <dbReference type="ARBA" id="ARBA00004141"/>
    </source>
</evidence>
<comment type="caution">
    <text evidence="4">The sequence shown here is derived from an EMBL/GenBank/DDBJ whole genome shotgun (WGS) entry which is preliminary data.</text>
</comment>
<feature type="transmembrane region" description="Helical" evidence="3">
    <location>
        <begin position="292"/>
        <end position="311"/>
    </location>
</feature>